<protein>
    <submittedName>
        <fullName evidence="1">Uncharacterized protein</fullName>
    </submittedName>
</protein>
<gene>
    <name evidence="1" type="ORF">MYP_5004</name>
</gene>
<accession>A0A098LP19</accession>
<organism evidence="1 2">
    <name type="scientific">Sporocytophaga myxococcoides</name>
    <dbReference type="NCBI Taxonomy" id="153721"/>
    <lineage>
        <taxon>Bacteria</taxon>
        <taxon>Pseudomonadati</taxon>
        <taxon>Bacteroidota</taxon>
        <taxon>Cytophagia</taxon>
        <taxon>Cytophagales</taxon>
        <taxon>Cytophagaceae</taxon>
        <taxon>Sporocytophaga</taxon>
    </lineage>
</organism>
<proteinExistence type="predicted"/>
<comment type="caution">
    <text evidence="1">The sequence shown here is derived from an EMBL/GenBank/DDBJ whole genome shotgun (WGS) entry which is preliminary data.</text>
</comment>
<evidence type="ECO:0000313" key="2">
    <source>
        <dbReference type="Proteomes" id="UP000030185"/>
    </source>
</evidence>
<keyword evidence="2" id="KW-1185">Reference proteome</keyword>
<dbReference type="EMBL" id="BBLT01000017">
    <property type="protein sequence ID" value="GAL87773.1"/>
    <property type="molecule type" value="Genomic_DNA"/>
</dbReference>
<dbReference type="OrthoDB" id="1162602at2"/>
<sequence length="111" mass="12970">MKQPQLFPRNLNLVKLPAKEELTIFLIAEDIRNRKIMKSLEKEGFDTADAGDLSKLVLGLVGIENRTDGLYTFYFNQLDEHAVEFDLSENTELHEKAFYIYKELLIWRFTG</sequence>
<dbReference type="eggNOG" id="ENOG5032QDS">
    <property type="taxonomic scope" value="Bacteria"/>
</dbReference>
<dbReference type="AlphaFoldDB" id="A0A098LP19"/>
<name>A0A098LP19_9BACT</name>
<dbReference type="RefSeq" id="WP_052430491.1">
    <property type="nucleotide sequence ID" value="NZ_BBLT01000017.1"/>
</dbReference>
<evidence type="ECO:0000313" key="1">
    <source>
        <dbReference type="EMBL" id="GAL87773.1"/>
    </source>
</evidence>
<dbReference type="Proteomes" id="UP000030185">
    <property type="component" value="Unassembled WGS sequence"/>
</dbReference>
<reference evidence="1 2" key="1">
    <citation type="submission" date="2014-09" db="EMBL/GenBank/DDBJ databases">
        <title>Sporocytophaga myxococcoides PG-01 genome sequencing.</title>
        <authorList>
            <person name="Liu L."/>
            <person name="Gao P.J."/>
            <person name="Chen G.J."/>
            <person name="Wang L.S."/>
        </authorList>
    </citation>
    <scope>NUCLEOTIDE SEQUENCE [LARGE SCALE GENOMIC DNA]</scope>
    <source>
        <strain evidence="1 2">PG-01</strain>
    </source>
</reference>